<gene>
    <name evidence="1" type="ORF">B8V81_1237</name>
</gene>
<name>A0A2N5N9K6_9BACL</name>
<comment type="caution">
    <text evidence="1">The sequence shown here is derived from an EMBL/GenBank/DDBJ whole genome shotgun (WGS) entry which is preliminary data.</text>
</comment>
<organism evidence="1 2">
    <name type="scientific">Paenibacillus pasadenensis</name>
    <dbReference type="NCBI Taxonomy" id="217090"/>
    <lineage>
        <taxon>Bacteria</taxon>
        <taxon>Bacillati</taxon>
        <taxon>Bacillota</taxon>
        <taxon>Bacilli</taxon>
        <taxon>Bacillales</taxon>
        <taxon>Paenibacillaceae</taxon>
        <taxon>Paenibacillus</taxon>
    </lineage>
</organism>
<evidence type="ECO:0000313" key="1">
    <source>
        <dbReference type="EMBL" id="PLT47013.1"/>
    </source>
</evidence>
<proteinExistence type="predicted"/>
<sequence>MARTPGVKAAKERAVARLSGVKTTEGRTVLSVGQGAGGRQPG</sequence>
<dbReference type="RefSeq" id="WP_276203377.1">
    <property type="nucleotide sequence ID" value="NZ_JBQCKL010000005.1"/>
</dbReference>
<dbReference type="Proteomes" id="UP000234789">
    <property type="component" value="Unassembled WGS sequence"/>
</dbReference>
<dbReference type="EMBL" id="NFEZ01000003">
    <property type="protein sequence ID" value="PLT47013.1"/>
    <property type="molecule type" value="Genomic_DNA"/>
</dbReference>
<protein>
    <submittedName>
        <fullName evidence="1">Uncharacterized protein</fullName>
    </submittedName>
</protein>
<reference evidence="1 2" key="1">
    <citation type="submission" date="2017-05" db="EMBL/GenBank/DDBJ databases">
        <title>Functional genome analysis of Paenibacillus pasadenensis strain R16: insights on endophytic life style and antifungal activity.</title>
        <authorList>
            <person name="Passera A."/>
            <person name="Marcolungo L."/>
            <person name="Casati P."/>
            <person name="Brasca M."/>
            <person name="Quaglino F."/>
            <person name="Delledonne M."/>
        </authorList>
    </citation>
    <scope>NUCLEOTIDE SEQUENCE [LARGE SCALE GENOMIC DNA]</scope>
    <source>
        <strain evidence="1 2">R16</strain>
    </source>
</reference>
<dbReference type="AlphaFoldDB" id="A0A2N5N9K6"/>
<keyword evidence="2" id="KW-1185">Reference proteome</keyword>
<accession>A0A2N5N9K6</accession>
<evidence type="ECO:0000313" key="2">
    <source>
        <dbReference type="Proteomes" id="UP000234789"/>
    </source>
</evidence>